<evidence type="ECO:0000313" key="1">
    <source>
        <dbReference type="EMBL" id="CAB1370739.1"/>
    </source>
</evidence>
<evidence type="ECO:0000313" key="2">
    <source>
        <dbReference type="Proteomes" id="UP000515733"/>
    </source>
</evidence>
<dbReference type="Proteomes" id="UP000515733">
    <property type="component" value="Chromosome"/>
</dbReference>
<dbReference type="AlphaFoldDB" id="A0A6S6XXI2"/>
<sequence length="45" mass="5217">MHFAYTNATVSHYTRLLQPLRLYGEFLTPAPTRIHPFSNMCSLYG</sequence>
<gene>
    <name evidence="1" type="ORF">DENOEST_3585</name>
</gene>
<dbReference type="KEGG" id="doe:DENOEST_3585"/>
<reference evidence="1 2" key="1">
    <citation type="submission" date="2020-03" db="EMBL/GenBank/DDBJ databases">
        <authorList>
            <consortium name="Genoscope - CEA"/>
            <person name="William W."/>
        </authorList>
    </citation>
    <scope>NUCLEOTIDE SEQUENCE [LARGE SCALE GENOMIC DNA]</scope>
    <source>
        <strain evidence="2">DSM 16959</strain>
    </source>
</reference>
<organism evidence="1 2">
    <name type="scientific">Denitratisoma oestradiolicum</name>
    <dbReference type="NCBI Taxonomy" id="311182"/>
    <lineage>
        <taxon>Bacteria</taxon>
        <taxon>Pseudomonadati</taxon>
        <taxon>Pseudomonadota</taxon>
        <taxon>Betaproteobacteria</taxon>
        <taxon>Nitrosomonadales</taxon>
        <taxon>Sterolibacteriaceae</taxon>
        <taxon>Denitratisoma</taxon>
    </lineage>
</organism>
<accession>A0A6S6XXI2</accession>
<keyword evidence="2" id="KW-1185">Reference proteome</keyword>
<name>A0A6S6XXI2_9PROT</name>
<dbReference type="EMBL" id="LR778301">
    <property type="protein sequence ID" value="CAB1370739.1"/>
    <property type="molecule type" value="Genomic_DNA"/>
</dbReference>
<proteinExistence type="predicted"/>
<protein>
    <submittedName>
        <fullName evidence="1">Uncharacterized protein</fullName>
    </submittedName>
</protein>